<protein>
    <submittedName>
        <fullName evidence="1">Uncharacterized protein</fullName>
    </submittedName>
</protein>
<name>A0A8X6U0S0_NEPPI</name>
<sequence>MSTCIVISIDKSRFFKCMLLGEYGSYNKTIFRGTPFVCELQQLSVTVSINHYSGIGDDEKSLARFIRWELLGGFWTRWENSFIWDRTFSEQTFTLW</sequence>
<dbReference type="Proteomes" id="UP000887013">
    <property type="component" value="Unassembled WGS sequence"/>
</dbReference>
<organism evidence="1 2">
    <name type="scientific">Nephila pilipes</name>
    <name type="common">Giant wood spider</name>
    <name type="synonym">Nephila maculata</name>
    <dbReference type="NCBI Taxonomy" id="299642"/>
    <lineage>
        <taxon>Eukaryota</taxon>
        <taxon>Metazoa</taxon>
        <taxon>Ecdysozoa</taxon>
        <taxon>Arthropoda</taxon>
        <taxon>Chelicerata</taxon>
        <taxon>Arachnida</taxon>
        <taxon>Araneae</taxon>
        <taxon>Araneomorphae</taxon>
        <taxon>Entelegynae</taxon>
        <taxon>Araneoidea</taxon>
        <taxon>Nephilidae</taxon>
        <taxon>Nephila</taxon>
    </lineage>
</organism>
<gene>
    <name evidence="1" type="ORF">NPIL_171301</name>
</gene>
<proteinExistence type="predicted"/>
<dbReference type="AlphaFoldDB" id="A0A8X6U0S0"/>
<reference evidence="1" key="1">
    <citation type="submission" date="2020-08" db="EMBL/GenBank/DDBJ databases">
        <title>Multicomponent nature underlies the extraordinary mechanical properties of spider dragline silk.</title>
        <authorList>
            <person name="Kono N."/>
            <person name="Nakamura H."/>
            <person name="Mori M."/>
            <person name="Yoshida Y."/>
            <person name="Ohtoshi R."/>
            <person name="Malay A.D."/>
            <person name="Moran D.A.P."/>
            <person name="Tomita M."/>
            <person name="Numata K."/>
            <person name="Arakawa K."/>
        </authorList>
    </citation>
    <scope>NUCLEOTIDE SEQUENCE</scope>
</reference>
<evidence type="ECO:0000313" key="2">
    <source>
        <dbReference type="Proteomes" id="UP000887013"/>
    </source>
</evidence>
<accession>A0A8X6U0S0</accession>
<dbReference type="EMBL" id="BMAW01115572">
    <property type="protein sequence ID" value="GFT66673.1"/>
    <property type="molecule type" value="Genomic_DNA"/>
</dbReference>
<keyword evidence="2" id="KW-1185">Reference proteome</keyword>
<evidence type="ECO:0000313" key="1">
    <source>
        <dbReference type="EMBL" id="GFT66673.1"/>
    </source>
</evidence>
<comment type="caution">
    <text evidence="1">The sequence shown here is derived from an EMBL/GenBank/DDBJ whole genome shotgun (WGS) entry which is preliminary data.</text>
</comment>